<evidence type="ECO:0000313" key="2">
    <source>
        <dbReference type="EMBL" id="ELK32719.1"/>
    </source>
</evidence>
<protein>
    <submittedName>
        <fullName evidence="2">Uncharacterized protein</fullName>
    </submittedName>
</protein>
<sequence length="108" mass="11871">MIQTSYRNQSRCFATRSRRRGLNQHLPSCRSPGDPSPASATANNWTSIYLDSFFKCGNLLCTVHQAGPGLKVGSGLSLTFPICQWRRFAFRPARPFPSRGRPSPGAAA</sequence>
<dbReference type="Proteomes" id="UP000010556">
    <property type="component" value="Unassembled WGS sequence"/>
</dbReference>
<evidence type="ECO:0000256" key="1">
    <source>
        <dbReference type="SAM" id="MobiDB-lite"/>
    </source>
</evidence>
<proteinExistence type="predicted"/>
<dbReference type="AlphaFoldDB" id="L5M240"/>
<name>L5M240_MYODS</name>
<feature type="region of interest" description="Disordered" evidence="1">
    <location>
        <begin position="17"/>
        <end position="39"/>
    </location>
</feature>
<accession>L5M240</accession>
<keyword evidence="3" id="KW-1185">Reference proteome</keyword>
<organism evidence="2 3">
    <name type="scientific">Myotis davidii</name>
    <name type="common">David's myotis</name>
    <dbReference type="NCBI Taxonomy" id="225400"/>
    <lineage>
        <taxon>Eukaryota</taxon>
        <taxon>Metazoa</taxon>
        <taxon>Chordata</taxon>
        <taxon>Craniata</taxon>
        <taxon>Vertebrata</taxon>
        <taxon>Euteleostomi</taxon>
        <taxon>Mammalia</taxon>
        <taxon>Eutheria</taxon>
        <taxon>Laurasiatheria</taxon>
        <taxon>Chiroptera</taxon>
        <taxon>Yangochiroptera</taxon>
        <taxon>Vespertilionidae</taxon>
        <taxon>Myotis</taxon>
    </lineage>
</organism>
<gene>
    <name evidence="2" type="ORF">MDA_GLEAN10026227</name>
</gene>
<reference evidence="3" key="1">
    <citation type="journal article" date="2013" name="Science">
        <title>Comparative analysis of bat genomes provides insight into the evolution of flight and immunity.</title>
        <authorList>
            <person name="Zhang G."/>
            <person name="Cowled C."/>
            <person name="Shi Z."/>
            <person name="Huang Z."/>
            <person name="Bishop-Lilly K.A."/>
            <person name="Fang X."/>
            <person name="Wynne J.W."/>
            <person name="Xiong Z."/>
            <person name="Baker M.L."/>
            <person name="Zhao W."/>
            <person name="Tachedjian M."/>
            <person name="Zhu Y."/>
            <person name="Zhou P."/>
            <person name="Jiang X."/>
            <person name="Ng J."/>
            <person name="Yang L."/>
            <person name="Wu L."/>
            <person name="Xiao J."/>
            <person name="Feng Y."/>
            <person name="Chen Y."/>
            <person name="Sun X."/>
            <person name="Zhang Y."/>
            <person name="Marsh G.A."/>
            <person name="Crameri G."/>
            <person name="Broder C.C."/>
            <person name="Frey K.G."/>
            <person name="Wang L.F."/>
            <person name="Wang J."/>
        </authorList>
    </citation>
    <scope>NUCLEOTIDE SEQUENCE [LARGE SCALE GENOMIC DNA]</scope>
</reference>
<dbReference type="EMBL" id="KB105166">
    <property type="protein sequence ID" value="ELK32719.1"/>
    <property type="molecule type" value="Genomic_DNA"/>
</dbReference>
<evidence type="ECO:0000313" key="3">
    <source>
        <dbReference type="Proteomes" id="UP000010556"/>
    </source>
</evidence>